<dbReference type="InterPro" id="IPR023267">
    <property type="entry name" value="RCMT"/>
</dbReference>
<keyword evidence="3 5" id="KW-0949">S-adenosyl-L-methionine</keyword>
<feature type="domain" description="SAM-dependent MTase RsmB/NOP-type" evidence="6">
    <location>
        <begin position="124"/>
        <end position="433"/>
    </location>
</feature>
<keyword evidence="8" id="KW-1185">Reference proteome</keyword>
<dbReference type="Pfam" id="PF21153">
    <property type="entry name" value="NSUN5_N"/>
    <property type="match status" value="1"/>
</dbReference>
<evidence type="ECO:0000256" key="5">
    <source>
        <dbReference type="PROSITE-ProRule" id="PRU01023"/>
    </source>
</evidence>
<accession>A0ABQ8FGJ0</accession>
<feature type="binding site" evidence="5">
    <location>
        <begin position="230"/>
        <end position="236"/>
    </location>
    <ligand>
        <name>S-adenosyl-L-methionine</name>
        <dbReference type="ChEBI" id="CHEBI:59789"/>
    </ligand>
</feature>
<evidence type="ECO:0000313" key="7">
    <source>
        <dbReference type="EMBL" id="KAH6597950.1"/>
    </source>
</evidence>
<proteinExistence type="inferred from homology"/>
<dbReference type="Gene3D" id="3.30.70.1170">
    <property type="entry name" value="Sun protein, domain 3"/>
    <property type="match status" value="1"/>
</dbReference>
<dbReference type="InterPro" id="IPR048889">
    <property type="entry name" value="NSUN5_RCM1_N"/>
</dbReference>
<dbReference type="PROSITE" id="PS51686">
    <property type="entry name" value="SAM_MT_RSMB_NOP"/>
    <property type="match status" value="1"/>
</dbReference>
<protein>
    <recommendedName>
        <fullName evidence="6">SAM-dependent MTase RsmB/NOP-type domain-containing protein</fullName>
    </recommendedName>
</protein>
<name>A0ABQ8FGJ0_9FUNG</name>
<dbReference type="EMBL" id="JAFCIX010000125">
    <property type="protein sequence ID" value="KAH6597950.1"/>
    <property type="molecule type" value="Genomic_DNA"/>
</dbReference>
<dbReference type="Pfam" id="PF21148">
    <property type="entry name" value="NSUN5_fdxn-like"/>
    <property type="match status" value="1"/>
</dbReference>
<comment type="caution">
    <text evidence="5">Lacks conserved residue(s) required for the propagation of feature annotation.</text>
</comment>
<organism evidence="7 8">
    <name type="scientific">Batrachochytrium salamandrivorans</name>
    <dbReference type="NCBI Taxonomy" id="1357716"/>
    <lineage>
        <taxon>Eukaryota</taxon>
        <taxon>Fungi</taxon>
        <taxon>Fungi incertae sedis</taxon>
        <taxon>Chytridiomycota</taxon>
        <taxon>Chytridiomycota incertae sedis</taxon>
        <taxon>Chytridiomycetes</taxon>
        <taxon>Rhizophydiales</taxon>
        <taxon>Rhizophydiales incertae sedis</taxon>
        <taxon>Batrachochytrium</taxon>
    </lineage>
</organism>
<dbReference type="Pfam" id="PF01189">
    <property type="entry name" value="Methyltr_RsmB-F"/>
    <property type="match status" value="1"/>
</dbReference>
<dbReference type="SUPFAM" id="SSF53335">
    <property type="entry name" value="S-adenosyl-L-methionine-dependent methyltransferases"/>
    <property type="match status" value="1"/>
</dbReference>
<dbReference type="InterPro" id="IPR029063">
    <property type="entry name" value="SAM-dependent_MTases_sf"/>
</dbReference>
<feature type="binding site" evidence="5">
    <location>
        <position position="254"/>
    </location>
    <ligand>
        <name>S-adenosyl-L-methionine</name>
        <dbReference type="ChEBI" id="CHEBI:59789"/>
    </ligand>
</feature>
<evidence type="ECO:0000256" key="2">
    <source>
        <dbReference type="ARBA" id="ARBA00022679"/>
    </source>
</evidence>
<dbReference type="Gene3D" id="3.40.50.150">
    <property type="entry name" value="Vaccinia Virus protein VP39"/>
    <property type="match status" value="1"/>
</dbReference>
<dbReference type="InterPro" id="IPR001678">
    <property type="entry name" value="MeTrfase_RsmB-F_NOP2_dom"/>
</dbReference>
<feature type="binding site" evidence="5">
    <location>
        <position position="301"/>
    </location>
    <ligand>
        <name>S-adenosyl-L-methionine</name>
        <dbReference type="ChEBI" id="CHEBI:59789"/>
    </ligand>
</feature>
<dbReference type="Proteomes" id="UP001648503">
    <property type="component" value="Unassembled WGS sequence"/>
</dbReference>
<feature type="active site" description="Nucleophile" evidence="5">
    <location>
        <position position="366"/>
    </location>
</feature>
<dbReference type="InterPro" id="IPR049560">
    <property type="entry name" value="MeTrfase_RsmB-F_NOP2_cat"/>
</dbReference>
<evidence type="ECO:0000256" key="1">
    <source>
        <dbReference type="ARBA" id="ARBA00022603"/>
    </source>
</evidence>
<gene>
    <name evidence="7" type="ORF">BASA50_004105</name>
</gene>
<evidence type="ECO:0000256" key="4">
    <source>
        <dbReference type="ARBA" id="ARBA00022884"/>
    </source>
</evidence>
<evidence type="ECO:0000313" key="8">
    <source>
        <dbReference type="Proteomes" id="UP001648503"/>
    </source>
</evidence>
<dbReference type="InterPro" id="IPR049561">
    <property type="entry name" value="NSUN5_7_fdxn-like"/>
</dbReference>
<reference evidence="7 8" key="1">
    <citation type="submission" date="2021-02" db="EMBL/GenBank/DDBJ databases">
        <title>Variation within the Batrachochytrium salamandrivorans European outbreak.</title>
        <authorList>
            <person name="Kelly M."/>
            <person name="Pasmans F."/>
            <person name="Shea T.P."/>
            <person name="Munoz J.F."/>
            <person name="Carranza S."/>
            <person name="Cuomo C.A."/>
            <person name="Martel A."/>
        </authorList>
    </citation>
    <scope>NUCLEOTIDE SEQUENCE [LARGE SCALE GENOMIC DNA]</scope>
    <source>
        <strain evidence="7 8">AMFP18/2</strain>
    </source>
</reference>
<sequence length="475" mass="53602">MHLYDKAALILVKLNKQQGTIKGLVMKEDPKNKKLLYAVVCETLKYREVIEMIIESSDIRKSEPKKLPKPLLTVLVYDLLFGKGLKNAGKYKAMLLRHRSRLNAELVKIKVRRRCKNNADLIPEHIRNAIVLPRYVRVNTIKTTLDKVVKHFVSKGYILGSTIDLDAPEYPSMHLIKDEHLPDMLLLPPNTDLHEDPLLIQGHIVLQDKASCFPAYILSPPKGSIAIDACAAPGNKTSHLSAIMENTGKIYAFDKDRVRLDTLQKLTGRAGCTNIIPQFGSFLDVDPLDPQFSNVEYFLLDPSCSGSGIVGRMDHLLKSSKEAALEISEHDTSLDERTNALSDFQKEVILHAFKFPNAKRVVYSTCSRHQTENEDVVQHVLKARSDFRLVPNIFPQWDRRGLEGSFDQAERVIRALPEEDRTIGFFVALFERVNGEAGADLAIHCDDNSILAGDDSQIEVVASKKHKNKKRKNRK</sequence>
<dbReference type="PANTHER" id="PTHR22807:SF4">
    <property type="entry name" value="28S RRNA (CYTOSINE-C(5))-METHYLTRANSFERASE"/>
    <property type="match status" value="1"/>
</dbReference>
<comment type="caution">
    <text evidence="7">The sequence shown here is derived from an EMBL/GenBank/DDBJ whole genome shotgun (WGS) entry which is preliminary data.</text>
</comment>
<evidence type="ECO:0000259" key="6">
    <source>
        <dbReference type="PROSITE" id="PS51686"/>
    </source>
</evidence>
<comment type="similarity">
    <text evidence="5">Belongs to the class I-like SAM-binding methyltransferase superfamily. RsmB/NOP family.</text>
</comment>
<keyword evidence="2 5" id="KW-0808">Transferase</keyword>
<evidence type="ECO:0000256" key="3">
    <source>
        <dbReference type="ARBA" id="ARBA00022691"/>
    </source>
</evidence>
<dbReference type="PANTHER" id="PTHR22807">
    <property type="entry name" value="NOP2 YEAST -RELATED NOL1/NOP2/FMU SUN DOMAIN-CONTAINING"/>
    <property type="match status" value="1"/>
</dbReference>
<keyword evidence="4 5" id="KW-0694">RNA-binding</keyword>
<keyword evidence="1 5" id="KW-0489">Methyltransferase</keyword>
<dbReference type="PRINTS" id="PR02008">
    <property type="entry name" value="RCMTFAMILY"/>
</dbReference>